<name>A0AA88SKR2_TACVA</name>
<organism evidence="1 2">
    <name type="scientific">Tachysurus vachellii</name>
    <name type="common">Darkbarbel catfish</name>
    <name type="synonym">Pelteobagrus vachellii</name>
    <dbReference type="NCBI Taxonomy" id="175792"/>
    <lineage>
        <taxon>Eukaryota</taxon>
        <taxon>Metazoa</taxon>
        <taxon>Chordata</taxon>
        <taxon>Craniata</taxon>
        <taxon>Vertebrata</taxon>
        <taxon>Euteleostomi</taxon>
        <taxon>Actinopterygii</taxon>
        <taxon>Neopterygii</taxon>
        <taxon>Teleostei</taxon>
        <taxon>Ostariophysi</taxon>
        <taxon>Siluriformes</taxon>
        <taxon>Bagridae</taxon>
        <taxon>Tachysurus</taxon>
    </lineage>
</organism>
<dbReference type="Proteomes" id="UP001187315">
    <property type="component" value="Unassembled WGS sequence"/>
</dbReference>
<dbReference type="AlphaFoldDB" id="A0AA88SKR2"/>
<reference evidence="1" key="1">
    <citation type="submission" date="2023-08" db="EMBL/GenBank/DDBJ databases">
        <title>Pelteobagrus vachellii genome.</title>
        <authorList>
            <person name="Liu H."/>
        </authorList>
    </citation>
    <scope>NUCLEOTIDE SEQUENCE</scope>
    <source>
        <strain evidence="1">PRFRI_2022a</strain>
        <tissue evidence="1">Muscle</tissue>
    </source>
</reference>
<evidence type="ECO:0000313" key="2">
    <source>
        <dbReference type="Proteomes" id="UP001187315"/>
    </source>
</evidence>
<evidence type="ECO:0000313" key="1">
    <source>
        <dbReference type="EMBL" id="KAK2841260.1"/>
    </source>
</evidence>
<protein>
    <submittedName>
        <fullName evidence="1">Uncharacterized protein</fullName>
    </submittedName>
</protein>
<dbReference type="EMBL" id="JAVHJS010000012">
    <property type="protein sequence ID" value="KAK2841260.1"/>
    <property type="molecule type" value="Genomic_DNA"/>
</dbReference>
<keyword evidence="2" id="KW-1185">Reference proteome</keyword>
<proteinExistence type="predicted"/>
<gene>
    <name evidence="1" type="ORF">Q7C36_012839</name>
</gene>
<accession>A0AA88SKR2</accession>
<comment type="caution">
    <text evidence="1">The sequence shown here is derived from an EMBL/GenBank/DDBJ whole genome shotgun (WGS) entry which is preliminary data.</text>
</comment>
<sequence length="68" mass="7177">MVSFLCDSVVSRCPPVTSCIGQRTFSGVLPAAKLSQLSTSSGSTHQTHPLYPTPLVCSRWPRAGACVV</sequence>